<name>A0A382P4Y9_9ZZZZ</name>
<protein>
    <recommendedName>
        <fullName evidence="2">Core-binding (CB) domain-containing protein</fullName>
    </recommendedName>
</protein>
<dbReference type="AlphaFoldDB" id="A0A382P4Y9"/>
<feature type="non-terminal residue" evidence="1">
    <location>
        <position position="33"/>
    </location>
</feature>
<evidence type="ECO:0000313" key="1">
    <source>
        <dbReference type="EMBL" id="SVC68459.1"/>
    </source>
</evidence>
<accession>A0A382P4Y9</accession>
<sequence length="33" mass="3646">MSSDQGLLEDLGAFLHGLEVEENASQHTVKAYR</sequence>
<proteinExistence type="predicted"/>
<evidence type="ECO:0008006" key="2">
    <source>
        <dbReference type="Google" id="ProtNLM"/>
    </source>
</evidence>
<reference evidence="1" key="1">
    <citation type="submission" date="2018-05" db="EMBL/GenBank/DDBJ databases">
        <authorList>
            <person name="Lanie J.A."/>
            <person name="Ng W.-L."/>
            <person name="Kazmierczak K.M."/>
            <person name="Andrzejewski T.M."/>
            <person name="Davidsen T.M."/>
            <person name="Wayne K.J."/>
            <person name="Tettelin H."/>
            <person name="Glass J.I."/>
            <person name="Rusch D."/>
            <person name="Podicherti R."/>
            <person name="Tsui H.-C.T."/>
            <person name="Winkler M.E."/>
        </authorList>
    </citation>
    <scope>NUCLEOTIDE SEQUENCE</scope>
</reference>
<dbReference type="EMBL" id="UINC01104928">
    <property type="protein sequence ID" value="SVC68459.1"/>
    <property type="molecule type" value="Genomic_DNA"/>
</dbReference>
<organism evidence="1">
    <name type="scientific">marine metagenome</name>
    <dbReference type="NCBI Taxonomy" id="408172"/>
    <lineage>
        <taxon>unclassified sequences</taxon>
        <taxon>metagenomes</taxon>
        <taxon>ecological metagenomes</taxon>
    </lineage>
</organism>
<gene>
    <name evidence="1" type="ORF">METZ01_LOCUS321313</name>
</gene>